<evidence type="ECO:0000313" key="3">
    <source>
        <dbReference type="Proteomes" id="UP001458880"/>
    </source>
</evidence>
<dbReference type="SUPFAM" id="SSF50630">
    <property type="entry name" value="Acid proteases"/>
    <property type="match status" value="1"/>
</dbReference>
<reference evidence="2 3" key="1">
    <citation type="journal article" date="2024" name="BMC Genomics">
        <title>De novo assembly and annotation of Popillia japonica's genome with initial clues to its potential as an invasive pest.</title>
        <authorList>
            <person name="Cucini C."/>
            <person name="Boschi S."/>
            <person name="Funari R."/>
            <person name="Cardaioli E."/>
            <person name="Iannotti N."/>
            <person name="Marturano G."/>
            <person name="Paoli F."/>
            <person name="Bruttini M."/>
            <person name="Carapelli A."/>
            <person name="Frati F."/>
            <person name="Nardi F."/>
        </authorList>
    </citation>
    <scope>NUCLEOTIDE SEQUENCE [LARGE SCALE GENOMIC DNA]</scope>
    <source>
        <strain evidence="2">DMR45628</strain>
    </source>
</reference>
<evidence type="ECO:0000256" key="1">
    <source>
        <dbReference type="SAM" id="MobiDB-lite"/>
    </source>
</evidence>
<accession>A0AAW1IVF5</accession>
<keyword evidence="3" id="KW-1185">Reference proteome</keyword>
<dbReference type="AlphaFoldDB" id="A0AAW1IVF5"/>
<dbReference type="CDD" id="cd00303">
    <property type="entry name" value="retropepsin_like"/>
    <property type="match status" value="1"/>
</dbReference>
<dbReference type="Proteomes" id="UP001458880">
    <property type="component" value="Unassembled WGS sequence"/>
</dbReference>
<dbReference type="Pfam" id="PF13650">
    <property type="entry name" value="Asp_protease_2"/>
    <property type="match status" value="1"/>
</dbReference>
<dbReference type="Gene3D" id="4.10.60.10">
    <property type="entry name" value="Zinc finger, CCHC-type"/>
    <property type="match status" value="1"/>
</dbReference>
<dbReference type="InterPro" id="IPR021109">
    <property type="entry name" value="Peptidase_aspartic_dom_sf"/>
</dbReference>
<protein>
    <recommendedName>
        <fullName evidence="4">CCHC-type domain-containing protein</fullName>
    </recommendedName>
</protein>
<name>A0AAW1IVF5_POPJA</name>
<comment type="caution">
    <text evidence="2">The sequence shown here is derived from an EMBL/GenBank/DDBJ whole genome shotgun (WGS) entry which is preliminary data.</text>
</comment>
<dbReference type="GO" id="GO:0003676">
    <property type="term" value="F:nucleic acid binding"/>
    <property type="evidence" value="ECO:0007669"/>
    <property type="project" value="InterPro"/>
</dbReference>
<sequence>MQKIKYPNPHRKISKPDQGEEHKLKQITCFKCRGQGRYARNCPSKHKGETDSNHVSSTSVILNIKTDIAILSILRIHTYINNKKVRAYVDLGSSVVTIKQDTLRDLGFSFYETETAPLIGYGNGQVKPLGLFTANLKIDDVVMKVPIHVVPSTSQSVSLIVGHPYTEQPNIVITSKPN</sequence>
<feature type="region of interest" description="Disordered" evidence="1">
    <location>
        <begin position="1"/>
        <end position="20"/>
    </location>
</feature>
<organism evidence="2 3">
    <name type="scientific">Popillia japonica</name>
    <name type="common">Japanese beetle</name>
    <dbReference type="NCBI Taxonomy" id="7064"/>
    <lineage>
        <taxon>Eukaryota</taxon>
        <taxon>Metazoa</taxon>
        <taxon>Ecdysozoa</taxon>
        <taxon>Arthropoda</taxon>
        <taxon>Hexapoda</taxon>
        <taxon>Insecta</taxon>
        <taxon>Pterygota</taxon>
        <taxon>Neoptera</taxon>
        <taxon>Endopterygota</taxon>
        <taxon>Coleoptera</taxon>
        <taxon>Polyphaga</taxon>
        <taxon>Scarabaeiformia</taxon>
        <taxon>Scarabaeidae</taxon>
        <taxon>Rutelinae</taxon>
        <taxon>Popillia</taxon>
    </lineage>
</organism>
<dbReference type="EMBL" id="JASPKY010000529">
    <property type="protein sequence ID" value="KAK9693886.1"/>
    <property type="molecule type" value="Genomic_DNA"/>
</dbReference>
<dbReference type="Gene3D" id="2.40.70.10">
    <property type="entry name" value="Acid Proteases"/>
    <property type="match status" value="1"/>
</dbReference>
<dbReference type="InterPro" id="IPR036875">
    <property type="entry name" value="Znf_CCHC_sf"/>
</dbReference>
<dbReference type="SUPFAM" id="SSF57756">
    <property type="entry name" value="Retrovirus zinc finger-like domains"/>
    <property type="match status" value="1"/>
</dbReference>
<proteinExistence type="predicted"/>
<dbReference type="GO" id="GO:0008270">
    <property type="term" value="F:zinc ion binding"/>
    <property type="evidence" value="ECO:0007669"/>
    <property type="project" value="InterPro"/>
</dbReference>
<evidence type="ECO:0000313" key="2">
    <source>
        <dbReference type="EMBL" id="KAK9693886.1"/>
    </source>
</evidence>
<gene>
    <name evidence="2" type="ORF">QE152_g33908</name>
</gene>
<evidence type="ECO:0008006" key="4">
    <source>
        <dbReference type="Google" id="ProtNLM"/>
    </source>
</evidence>